<sequence>MDRVRAARDGATWRKSSRSNGSSNCVEVARLRPGIGIRDSKAPAGAVLVLDAEHWATFLEAVKARVNEI</sequence>
<dbReference type="Proteomes" id="UP000305238">
    <property type="component" value="Unassembled WGS sequence"/>
</dbReference>
<feature type="domain" description="DUF397" evidence="2">
    <location>
        <begin position="11"/>
        <end position="63"/>
    </location>
</feature>
<dbReference type="Pfam" id="PF04149">
    <property type="entry name" value="DUF397"/>
    <property type="match status" value="1"/>
</dbReference>
<feature type="region of interest" description="Disordered" evidence="1">
    <location>
        <begin position="1"/>
        <end position="22"/>
    </location>
</feature>
<keyword evidence="4" id="KW-1185">Reference proteome</keyword>
<feature type="compositionally biased region" description="Basic and acidic residues" evidence="1">
    <location>
        <begin position="1"/>
        <end position="12"/>
    </location>
</feature>
<dbReference type="OrthoDB" id="4301277at2"/>
<dbReference type="InterPro" id="IPR007278">
    <property type="entry name" value="DUF397"/>
</dbReference>
<dbReference type="EMBL" id="VCKZ01000715">
    <property type="protein sequence ID" value="TMR22677.1"/>
    <property type="molecule type" value="Genomic_DNA"/>
</dbReference>
<comment type="caution">
    <text evidence="3">The sequence shown here is derived from an EMBL/GenBank/DDBJ whole genome shotgun (WGS) entry which is preliminary data.</text>
</comment>
<evidence type="ECO:0000259" key="2">
    <source>
        <dbReference type="Pfam" id="PF04149"/>
    </source>
</evidence>
<protein>
    <submittedName>
        <fullName evidence="3">DUF397 domain-containing protein</fullName>
    </submittedName>
</protein>
<proteinExistence type="predicted"/>
<accession>A0A5S4FPJ0</accession>
<gene>
    <name evidence="3" type="ORF">ETD96_43770</name>
</gene>
<reference evidence="3 4" key="1">
    <citation type="submission" date="2019-05" db="EMBL/GenBank/DDBJ databases">
        <title>Draft genome sequence of Actinomadura geliboluensis A8036.</title>
        <authorList>
            <person name="Saricaoglu S."/>
            <person name="Isik K."/>
        </authorList>
    </citation>
    <scope>NUCLEOTIDE SEQUENCE [LARGE SCALE GENOMIC DNA]</scope>
    <source>
        <strain evidence="3 4">A8036</strain>
    </source>
</reference>
<dbReference type="RefSeq" id="WP_138642351.1">
    <property type="nucleotide sequence ID" value="NZ_JASWDG010000049.1"/>
</dbReference>
<evidence type="ECO:0000256" key="1">
    <source>
        <dbReference type="SAM" id="MobiDB-lite"/>
    </source>
</evidence>
<evidence type="ECO:0000313" key="4">
    <source>
        <dbReference type="Proteomes" id="UP000305238"/>
    </source>
</evidence>
<organism evidence="3 4">
    <name type="scientific">Actinomadura geliboluensis</name>
    <dbReference type="NCBI Taxonomy" id="882440"/>
    <lineage>
        <taxon>Bacteria</taxon>
        <taxon>Bacillati</taxon>
        <taxon>Actinomycetota</taxon>
        <taxon>Actinomycetes</taxon>
        <taxon>Streptosporangiales</taxon>
        <taxon>Thermomonosporaceae</taxon>
        <taxon>Actinomadura</taxon>
    </lineage>
</organism>
<name>A0A5S4FPJ0_9ACTN</name>
<dbReference type="AlphaFoldDB" id="A0A5S4FPJ0"/>
<evidence type="ECO:0000313" key="3">
    <source>
        <dbReference type="EMBL" id="TMR22677.1"/>
    </source>
</evidence>